<comment type="similarity">
    <text evidence="2 8">Belongs to the MLO family.</text>
</comment>
<dbReference type="GO" id="GO:0006952">
    <property type="term" value="P:defense response"/>
    <property type="evidence" value="ECO:0007669"/>
    <property type="project" value="UniProtKB-KW"/>
</dbReference>
<proteinExistence type="inferred from homology"/>
<keyword evidence="3 8" id="KW-0812">Transmembrane</keyword>
<reference evidence="11" key="1">
    <citation type="submission" date="2023-07" db="EMBL/GenBank/DDBJ databases">
        <title>draft genome sequence of fig (Ficus carica).</title>
        <authorList>
            <person name="Takahashi T."/>
            <person name="Nishimura K."/>
        </authorList>
    </citation>
    <scope>NUCLEOTIDE SEQUENCE</scope>
</reference>
<evidence type="ECO:0000313" key="11">
    <source>
        <dbReference type="EMBL" id="GMN33296.1"/>
    </source>
</evidence>
<dbReference type="Pfam" id="PF03094">
    <property type="entry name" value="Mlo"/>
    <property type="match status" value="2"/>
</dbReference>
<dbReference type="GO" id="GO:0005516">
    <property type="term" value="F:calmodulin binding"/>
    <property type="evidence" value="ECO:0007669"/>
    <property type="project" value="UniProtKB-KW"/>
</dbReference>
<evidence type="ECO:0000256" key="4">
    <source>
        <dbReference type="ARBA" id="ARBA00022821"/>
    </source>
</evidence>
<keyword evidence="12" id="KW-1185">Reference proteome</keyword>
<accession>A0AA88CWL0</accession>
<evidence type="ECO:0000256" key="6">
    <source>
        <dbReference type="ARBA" id="ARBA00023136"/>
    </source>
</evidence>
<feature type="region of interest" description="Disordered" evidence="9">
    <location>
        <begin position="461"/>
        <end position="486"/>
    </location>
</feature>
<comment type="caution">
    <text evidence="11">The sequence shown here is derived from an EMBL/GenBank/DDBJ whole genome shotgun (WGS) entry which is preliminary data.</text>
</comment>
<evidence type="ECO:0000313" key="12">
    <source>
        <dbReference type="Proteomes" id="UP001187192"/>
    </source>
</evidence>
<protein>
    <recommendedName>
        <fullName evidence="8">MLO-like protein</fullName>
    </recommendedName>
</protein>
<keyword evidence="7 8" id="KW-0568">Pathogenesis-related protein</keyword>
<dbReference type="EMBL" id="BTGU01000004">
    <property type="protein sequence ID" value="GMN33296.1"/>
    <property type="molecule type" value="Genomic_DNA"/>
</dbReference>
<dbReference type="PANTHER" id="PTHR31942:SF54">
    <property type="entry name" value="MLO-LIKE PROTEIN 13"/>
    <property type="match status" value="1"/>
</dbReference>
<comment type="function">
    <text evidence="8">May be involved in modulation of pathogen defense and leaf cell death.</text>
</comment>
<dbReference type="AlphaFoldDB" id="A0AA88CWL0"/>
<sequence length="486" mass="55902">MAEEELSNSLEFTPTWIVAVVCFVIVLISLCAERSLHKLGKFLHREKQDALYEALEKLKEELMLLGFISLLLTVFQNLISKICIPSHISYDMLPCKKPSPENVNHGRRLLAAGAGAVQCKEGKVPMLSLEALHHLHIFIFVLAVVHVIFCVTTMVLGGAKIRQWKRWEDSIKNEYKNSKKHLFGLDHMHANIHREFFKQHADGYWRRTAVEHCPGYLDFDFHKYMLRTLEVDFRKIVGISWYLWLFVVLFLLLNLDGWHTYFWLSFLPLILLLLVGAKLEHIILRLAQVVKRTDDQEAQQNVGRKNETGTPRVKPSDEYFWFRKPGIVLILIHFILFQNSFEIAFFFWIWSTYGFHSCIMEKVGYIIPRLFMGVIVQVLCSYSTLPLYAIVTQMGSMFKEGMFKEQSAILGWLDDAKNRKEKPESSSSVAKGTQFHKMDKELSEIVQVAEQAEIVQIAAQASNAHEGSTSSPSNLNCETKPPFSSS</sequence>
<feature type="transmembrane region" description="Helical" evidence="10">
    <location>
        <begin position="370"/>
        <end position="391"/>
    </location>
</feature>
<keyword evidence="8" id="KW-0112">Calmodulin-binding</keyword>
<dbReference type="GO" id="GO:0016020">
    <property type="term" value="C:membrane"/>
    <property type="evidence" value="ECO:0007669"/>
    <property type="project" value="UniProtKB-SubCell"/>
</dbReference>
<keyword evidence="6 8" id="KW-0472">Membrane</keyword>
<feature type="transmembrane region" description="Helical" evidence="10">
    <location>
        <begin position="12"/>
        <end position="32"/>
    </location>
</feature>
<evidence type="ECO:0000256" key="5">
    <source>
        <dbReference type="ARBA" id="ARBA00022989"/>
    </source>
</evidence>
<evidence type="ECO:0000256" key="8">
    <source>
        <dbReference type="RuleBase" id="RU280816"/>
    </source>
</evidence>
<organism evidence="11 12">
    <name type="scientific">Ficus carica</name>
    <name type="common">Common fig</name>
    <dbReference type="NCBI Taxonomy" id="3494"/>
    <lineage>
        <taxon>Eukaryota</taxon>
        <taxon>Viridiplantae</taxon>
        <taxon>Streptophyta</taxon>
        <taxon>Embryophyta</taxon>
        <taxon>Tracheophyta</taxon>
        <taxon>Spermatophyta</taxon>
        <taxon>Magnoliopsida</taxon>
        <taxon>eudicotyledons</taxon>
        <taxon>Gunneridae</taxon>
        <taxon>Pentapetalae</taxon>
        <taxon>rosids</taxon>
        <taxon>fabids</taxon>
        <taxon>Rosales</taxon>
        <taxon>Moraceae</taxon>
        <taxon>Ficeae</taxon>
        <taxon>Ficus</taxon>
    </lineage>
</organism>
<dbReference type="InterPro" id="IPR004326">
    <property type="entry name" value="Mlo"/>
</dbReference>
<evidence type="ECO:0000256" key="10">
    <source>
        <dbReference type="SAM" id="Phobius"/>
    </source>
</evidence>
<evidence type="ECO:0000256" key="2">
    <source>
        <dbReference type="ARBA" id="ARBA00006574"/>
    </source>
</evidence>
<dbReference type="Proteomes" id="UP001187192">
    <property type="component" value="Unassembled WGS sequence"/>
</dbReference>
<feature type="transmembrane region" description="Helical" evidence="10">
    <location>
        <begin position="261"/>
        <end position="279"/>
    </location>
</feature>
<dbReference type="PANTHER" id="PTHR31942">
    <property type="entry name" value="MLO-LIKE PROTEIN 1"/>
    <property type="match status" value="1"/>
</dbReference>
<keyword evidence="5 8" id="KW-1133">Transmembrane helix</keyword>
<evidence type="ECO:0000256" key="7">
    <source>
        <dbReference type="ARBA" id="ARBA00023265"/>
    </source>
</evidence>
<feature type="compositionally biased region" description="Polar residues" evidence="9">
    <location>
        <begin position="462"/>
        <end position="486"/>
    </location>
</feature>
<feature type="transmembrane region" description="Helical" evidence="10">
    <location>
        <begin position="327"/>
        <end position="350"/>
    </location>
</feature>
<feature type="transmembrane region" description="Helical" evidence="10">
    <location>
        <begin position="236"/>
        <end position="255"/>
    </location>
</feature>
<evidence type="ECO:0000256" key="1">
    <source>
        <dbReference type="ARBA" id="ARBA00004141"/>
    </source>
</evidence>
<feature type="transmembrane region" description="Helical" evidence="10">
    <location>
        <begin position="62"/>
        <end position="79"/>
    </location>
</feature>
<evidence type="ECO:0000256" key="9">
    <source>
        <dbReference type="SAM" id="MobiDB-lite"/>
    </source>
</evidence>
<comment type="subcellular location">
    <subcellularLocation>
        <location evidence="1 8">Membrane</location>
        <topology evidence="1 8">Multi-pass membrane protein</topology>
    </subcellularLocation>
</comment>
<feature type="transmembrane region" description="Helical" evidence="10">
    <location>
        <begin position="135"/>
        <end position="156"/>
    </location>
</feature>
<keyword evidence="4 8" id="KW-0611">Plant defense</keyword>
<gene>
    <name evidence="8" type="primary">MLO</name>
    <name evidence="11" type="ORF">TIFTF001_004082</name>
</gene>
<evidence type="ECO:0000256" key="3">
    <source>
        <dbReference type="ARBA" id="ARBA00022692"/>
    </source>
</evidence>
<comment type="domain">
    <text evidence="8">The C-terminus contains a calmodulin-binding domain, which binds calmodulin in a calcium-dependent fashion.</text>
</comment>
<name>A0AA88CWL0_FICCA</name>